<dbReference type="EC" id="2.3.1.-" evidence="2"/>
<dbReference type="InterPro" id="IPR000182">
    <property type="entry name" value="GNAT_dom"/>
</dbReference>
<gene>
    <name evidence="2" type="primary">yoaP</name>
    <name evidence="2" type="ORF">KL86DYS1_11004</name>
</gene>
<keyword evidence="2" id="KW-0808">Transferase</keyword>
<dbReference type="SUPFAM" id="SSF55729">
    <property type="entry name" value="Acyl-CoA N-acyltransferases (Nat)"/>
    <property type="match status" value="1"/>
</dbReference>
<proteinExistence type="predicted"/>
<protein>
    <submittedName>
        <fullName evidence="2">Uncharacterized N-acetyltransferase YoaP</fullName>
        <ecNumber evidence="2">2.3.1.-</ecNumber>
    </submittedName>
</protein>
<dbReference type="RefSeq" id="WP_296938886.1">
    <property type="nucleotide sequence ID" value="NZ_LT599032.1"/>
</dbReference>
<evidence type="ECO:0000259" key="1">
    <source>
        <dbReference type="PROSITE" id="PS51186"/>
    </source>
</evidence>
<dbReference type="GO" id="GO:0016747">
    <property type="term" value="F:acyltransferase activity, transferring groups other than amino-acyl groups"/>
    <property type="evidence" value="ECO:0007669"/>
    <property type="project" value="InterPro"/>
</dbReference>
<dbReference type="CDD" id="cd04301">
    <property type="entry name" value="NAT_SF"/>
    <property type="match status" value="1"/>
</dbReference>
<dbReference type="InterPro" id="IPR016181">
    <property type="entry name" value="Acyl_CoA_acyltransferase"/>
</dbReference>
<reference evidence="2" key="1">
    <citation type="submission" date="2016-04" db="EMBL/GenBank/DDBJ databases">
        <authorList>
            <person name="Evans L.H."/>
            <person name="Alamgir A."/>
            <person name="Owens N."/>
            <person name="Weber N.D."/>
            <person name="Virtaneva K."/>
            <person name="Barbian K."/>
            <person name="Babar A."/>
            <person name="Rosenke K."/>
        </authorList>
    </citation>
    <scope>NUCLEOTIDE SEQUENCE</scope>
    <source>
        <strain evidence="2">86-1</strain>
    </source>
</reference>
<evidence type="ECO:0000313" key="2">
    <source>
        <dbReference type="EMBL" id="SBV93956.1"/>
    </source>
</evidence>
<dbReference type="PROSITE" id="PS51186">
    <property type="entry name" value="GNAT"/>
    <property type="match status" value="1"/>
</dbReference>
<dbReference type="Gene3D" id="3.40.630.30">
    <property type="match status" value="1"/>
</dbReference>
<accession>A0A212J3B6</accession>
<dbReference type="Pfam" id="PF00583">
    <property type="entry name" value="Acetyltransf_1"/>
    <property type="match status" value="1"/>
</dbReference>
<feature type="domain" description="N-acetyltransferase" evidence="1">
    <location>
        <begin position="1"/>
        <end position="158"/>
    </location>
</feature>
<dbReference type="EMBL" id="FLUM01000001">
    <property type="protein sequence ID" value="SBV93956.1"/>
    <property type="molecule type" value="Genomic_DNA"/>
</dbReference>
<dbReference type="AlphaFoldDB" id="A0A212J3B6"/>
<dbReference type="Pfam" id="PF14268">
    <property type="entry name" value="YoaP"/>
    <property type="match status" value="1"/>
</dbReference>
<name>A0A212J3B6_9BACT</name>
<keyword evidence="2" id="KW-0012">Acyltransferase</keyword>
<sequence length="252" mass="28460">MNIITLSPENIAIEHICCSISSKSTETGVAAKKEWLSCRMQEGLRFKKLDARGKVFIEYLPAENAWVPIIADGYLYINCFWVSGSFKGKGYGKQLLAECEADALKDGYKGVVLIVGQKKKPFLSDKAFMLRHGYEISDSCPPFFELAVKRLDKSTPLPRFKDWARQGMGHGIQGIDIFYTAQCPFTVPYTKLLESVILASDYPVRLHQITTKEMAQNHLAPVTSYCVFINGKFFTNEILTPDKLRKIIETEL</sequence>
<dbReference type="InterPro" id="IPR025685">
    <property type="entry name" value="YoaP-like_dom"/>
</dbReference>
<organism evidence="2">
    <name type="scientific">uncultured Dysgonomonas sp</name>
    <dbReference type="NCBI Taxonomy" id="206096"/>
    <lineage>
        <taxon>Bacteria</taxon>
        <taxon>Pseudomonadati</taxon>
        <taxon>Bacteroidota</taxon>
        <taxon>Bacteroidia</taxon>
        <taxon>Bacteroidales</taxon>
        <taxon>Dysgonomonadaceae</taxon>
        <taxon>Dysgonomonas</taxon>
        <taxon>environmental samples</taxon>
    </lineage>
</organism>